<evidence type="ECO:0000256" key="7">
    <source>
        <dbReference type="ARBA" id="ARBA00019373"/>
    </source>
</evidence>
<comment type="subcellular location">
    <subcellularLocation>
        <location evidence="2">Cell membrane</location>
        <topology evidence="2">Multi-pass membrane protein</topology>
    </subcellularLocation>
</comment>
<dbReference type="PANTHER" id="PTHR46382:SF1">
    <property type="entry name" value="PHOSPHATIDATE CYTIDYLYLTRANSFERASE"/>
    <property type="match status" value="1"/>
</dbReference>
<feature type="transmembrane region" description="Helical" evidence="19">
    <location>
        <begin position="90"/>
        <end position="107"/>
    </location>
</feature>
<evidence type="ECO:0000256" key="18">
    <source>
        <dbReference type="RuleBase" id="RU003938"/>
    </source>
</evidence>
<dbReference type="UniPathway" id="UPA00557">
    <property type="reaction ID" value="UER00614"/>
</dbReference>
<dbReference type="EC" id="2.7.7.41" evidence="6 18"/>
<dbReference type="PROSITE" id="PS01315">
    <property type="entry name" value="CDS"/>
    <property type="match status" value="1"/>
</dbReference>
<evidence type="ECO:0000256" key="14">
    <source>
        <dbReference type="ARBA" id="ARBA00023098"/>
    </source>
</evidence>
<evidence type="ECO:0000256" key="19">
    <source>
        <dbReference type="SAM" id="Phobius"/>
    </source>
</evidence>
<keyword evidence="16" id="KW-0594">Phospholipid biosynthesis</keyword>
<evidence type="ECO:0000256" key="10">
    <source>
        <dbReference type="ARBA" id="ARBA00022679"/>
    </source>
</evidence>
<evidence type="ECO:0000256" key="9">
    <source>
        <dbReference type="ARBA" id="ARBA00022516"/>
    </source>
</evidence>
<evidence type="ECO:0000256" key="6">
    <source>
        <dbReference type="ARBA" id="ARBA00012487"/>
    </source>
</evidence>
<dbReference type="GO" id="GO:0005886">
    <property type="term" value="C:plasma membrane"/>
    <property type="evidence" value="ECO:0007669"/>
    <property type="project" value="UniProtKB-SubCell"/>
</dbReference>
<accession>A0A1R3XEB0</accession>
<comment type="catalytic activity">
    <reaction evidence="1 18">
        <text>a 1,2-diacyl-sn-glycero-3-phosphate + CTP + H(+) = a CDP-1,2-diacyl-sn-glycerol + diphosphate</text>
        <dbReference type="Rhea" id="RHEA:16229"/>
        <dbReference type="ChEBI" id="CHEBI:15378"/>
        <dbReference type="ChEBI" id="CHEBI:33019"/>
        <dbReference type="ChEBI" id="CHEBI:37563"/>
        <dbReference type="ChEBI" id="CHEBI:58332"/>
        <dbReference type="ChEBI" id="CHEBI:58608"/>
        <dbReference type="EC" id="2.7.7.41"/>
    </reaction>
</comment>
<dbReference type="RefSeq" id="WP_076668679.1">
    <property type="nucleotide sequence ID" value="NZ_FTPP01000002.1"/>
</dbReference>
<dbReference type="AlphaFoldDB" id="A0A1R3XEB0"/>
<evidence type="ECO:0000256" key="1">
    <source>
        <dbReference type="ARBA" id="ARBA00001698"/>
    </source>
</evidence>
<dbReference type="Pfam" id="PF01148">
    <property type="entry name" value="CTP_transf_1"/>
    <property type="match status" value="1"/>
</dbReference>
<evidence type="ECO:0000313" key="20">
    <source>
        <dbReference type="EMBL" id="SIT89758.1"/>
    </source>
</evidence>
<evidence type="ECO:0000256" key="8">
    <source>
        <dbReference type="ARBA" id="ARBA00022475"/>
    </source>
</evidence>
<evidence type="ECO:0000256" key="17">
    <source>
        <dbReference type="ARBA" id="ARBA00023264"/>
    </source>
</evidence>
<evidence type="ECO:0000313" key="21">
    <source>
        <dbReference type="Proteomes" id="UP000187181"/>
    </source>
</evidence>
<evidence type="ECO:0000256" key="3">
    <source>
        <dbReference type="ARBA" id="ARBA00005119"/>
    </source>
</evidence>
<keyword evidence="13 19" id="KW-1133">Transmembrane helix</keyword>
<keyword evidence="12 18" id="KW-0548">Nucleotidyltransferase</keyword>
<reference evidence="21" key="1">
    <citation type="submission" date="2017-01" db="EMBL/GenBank/DDBJ databases">
        <authorList>
            <person name="Varghese N."/>
            <person name="Submissions S."/>
        </authorList>
    </citation>
    <scope>NUCLEOTIDE SEQUENCE [LARGE SCALE GENOMIC DNA]</scope>
    <source>
        <strain evidence="21">LP100</strain>
    </source>
</reference>
<keyword evidence="17" id="KW-1208">Phospholipid metabolism</keyword>
<feature type="transmembrane region" description="Helical" evidence="19">
    <location>
        <begin position="146"/>
        <end position="166"/>
    </location>
</feature>
<evidence type="ECO:0000256" key="4">
    <source>
        <dbReference type="ARBA" id="ARBA00005189"/>
    </source>
</evidence>
<keyword evidence="14" id="KW-0443">Lipid metabolism</keyword>
<keyword evidence="11 18" id="KW-0812">Transmembrane</keyword>
<sequence length="275" mass="30286">MSTKLSALNNLQQRLIVGVLGAALFIGGIILSEWTFFILFLGLTVLGTLEFYRLAATAGIKANKVYGTLLAAGIFIAVFLFEQADAPTELLYLFLPALFLVFVLELYRKQAQPFTNIAFTLLGVLYIAVPFSLLQQLGYLQGEYRWQPVLGLLLLIWSSDTGAYIAGKNFGKNKLFERISPGKTWEGWIGGTILTLVVGWVLSMFFLDLELYQWLGVASIVSVFGVLGDLVESLLKRSLGVKDSGTLLPGHGGILDRFDSLVMAIPFIVAFLKIF</sequence>
<keyword evidence="15 19" id="KW-0472">Membrane</keyword>
<keyword evidence="21" id="KW-1185">Reference proteome</keyword>
<dbReference type="Proteomes" id="UP000187181">
    <property type="component" value="Unassembled WGS sequence"/>
</dbReference>
<evidence type="ECO:0000256" key="16">
    <source>
        <dbReference type="ARBA" id="ARBA00023209"/>
    </source>
</evidence>
<dbReference type="InterPro" id="IPR000374">
    <property type="entry name" value="PC_trans"/>
</dbReference>
<keyword evidence="10 18" id="KW-0808">Transferase</keyword>
<keyword evidence="8" id="KW-1003">Cell membrane</keyword>
<organism evidence="20 21">
    <name type="scientific">Pontibacter indicus</name>
    <dbReference type="NCBI Taxonomy" id="1317125"/>
    <lineage>
        <taxon>Bacteria</taxon>
        <taxon>Pseudomonadati</taxon>
        <taxon>Bacteroidota</taxon>
        <taxon>Cytophagia</taxon>
        <taxon>Cytophagales</taxon>
        <taxon>Hymenobacteraceae</taxon>
        <taxon>Pontibacter</taxon>
    </lineage>
</organism>
<evidence type="ECO:0000256" key="5">
    <source>
        <dbReference type="ARBA" id="ARBA00010185"/>
    </source>
</evidence>
<feature type="transmembrane region" description="Helical" evidence="19">
    <location>
        <begin position="12"/>
        <end position="30"/>
    </location>
</feature>
<comment type="similarity">
    <text evidence="5 18">Belongs to the CDS family.</text>
</comment>
<dbReference type="PANTHER" id="PTHR46382">
    <property type="entry name" value="PHOSPHATIDATE CYTIDYLYLTRANSFERASE"/>
    <property type="match status" value="1"/>
</dbReference>
<evidence type="ECO:0000256" key="11">
    <source>
        <dbReference type="ARBA" id="ARBA00022692"/>
    </source>
</evidence>
<keyword evidence="9" id="KW-0444">Lipid biosynthesis</keyword>
<evidence type="ECO:0000256" key="12">
    <source>
        <dbReference type="ARBA" id="ARBA00022695"/>
    </source>
</evidence>
<proteinExistence type="inferred from homology"/>
<protein>
    <recommendedName>
        <fullName evidence="7 18">Phosphatidate cytidylyltransferase</fullName>
        <ecNumber evidence="6 18">2.7.7.41</ecNumber>
    </recommendedName>
</protein>
<feature type="transmembrane region" description="Helical" evidence="19">
    <location>
        <begin position="65"/>
        <end position="84"/>
    </location>
</feature>
<feature type="transmembrane region" description="Helical" evidence="19">
    <location>
        <begin position="212"/>
        <end position="231"/>
    </location>
</feature>
<dbReference type="GO" id="GO:0016024">
    <property type="term" value="P:CDP-diacylglycerol biosynthetic process"/>
    <property type="evidence" value="ECO:0007669"/>
    <property type="project" value="UniProtKB-UniPathway"/>
</dbReference>
<dbReference type="STRING" id="1317125.SAMN05444128_2117"/>
<comment type="pathway">
    <text evidence="4">Lipid metabolism.</text>
</comment>
<feature type="transmembrane region" description="Helical" evidence="19">
    <location>
        <begin position="114"/>
        <end position="134"/>
    </location>
</feature>
<evidence type="ECO:0000256" key="15">
    <source>
        <dbReference type="ARBA" id="ARBA00023136"/>
    </source>
</evidence>
<dbReference type="GO" id="GO:0004605">
    <property type="term" value="F:phosphatidate cytidylyltransferase activity"/>
    <property type="evidence" value="ECO:0007669"/>
    <property type="project" value="UniProtKB-EC"/>
</dbReference>
<feature type="transmembrane region" description="Helical" evidence="19">
    <location>
        <begin position="187"/>
        <end position="206"/>
    </location>
</feature>
<comment type="pathway">
    <text evidence="3 18">Phospholipid metabolism; CDP-diacylglycerol biosynthesis; CDP-diacylglycerol from sn-glycerol 3-phosphate: step 3/3.</text>
</comment>
<evidence type="ECO:0000256" key="2">
    <source>
        <dbReference type="ARBA" id="ARBA00004651"/>
    </source>
</evidence>
<name>A0A1R3XEB0_9BACT</name>
<gene>
    <name evidence="20" type="ORF">SAMN05444128_2117</name>
</gene>
<dbReference type="EMBL" id="FTPP01000002">
    <property type="protein sequence ID" value="SIT89758.1"/>
    <property type="molecule type" value="Genomic_DNA"/>
</dbReference>
<evidence type="ECO:0000256" key="13">
    <source>
        <dbReference type="ARBA" id="ARBA00022989"/>
    </source>
</evidence>